<name>A0AAJ0ASJ1_9PEZI</name>
<reference evidence="2" key="1">
    <citation type="submission" date="2021-06" db="EMBL/GenBank/DDBJ databases">
        <title>Comparative genomics, transcriptomics and evolutionary studies reveal genomic signatures of adaptation to plant cell wall in hemibiotrophic fungi.</title>
        <authorList>
            <consortium name="DOE Joint Genome Institute"/>
            <person name="Baroncelli R."/>
            <person name="Diaz J.F."/>
            <person name="Benocci T."/>
            <person name="Peng M."/>
            <person name="Battaglia E."/>
            <person name="Haridas S."/>
            <person name="Andreopoulos W."/>
            <person name="Labutti K."/>
            <person name="Pangilinan J."/>
            <person name="Floch G.L."/>
            <person name="Makela M.R."/>
            <person name="Henrissat B."/>
            <person name="Grigoriev I.V."/>
            <person name="Crouch J.A."/>
            <person name="De Vries R.P."/>
            <person name="Sukno S.A."/>
            <person name="Thon M.R."/>
        </authorList>
    </citation>
    <scope>NUCLEOTIDE SEQUENCE</scope>
    <source>
        <strain evidence="2">CBS 193.32</strain>
    </source>
</reference>
<protein>
    <submittedName>
        <fullName evidence="2">Uncharacterized protein</fullName>
    </submittedName>
</protein>
<gene>
    <name evidence="2" type="ORF">BDP55DRAFT_411963</name>
</gene>
<evidence type="ECO:0000313" key="2">
    <source>
        <dbReference type="EMBL" id="KAK1689587.1"/>
    </source>
</evidence>
<keyword evidence="3" id="KW-1185">Reference proteome</keyword>
<feature type="compositionally biased region" description="Basic and acidic residues" evidence="1">
    <location>
        <begin position="36"/>
        <end position="46"/>
    </location>
</feature>
<organism evidence="2 3">
    <name type="scientific">Colletotrichum godetiae</name>
    <dbReference type="NCBI Taxonomy" id="1209918"/>
    <lineage>
        <taxon>Eukaryota</taxon>
        <taxon>Fungi</taxon>
        <taxon>Dikarya</taxon>
        <taxon>Ascomycota</taxon>
        <taxon>Pezizomycotina</taxon>
        <taxon>Sordariomycetes</taxon>
        <taxon>Hypocreomycetidae</taxon>
        <taxon>Glomerellales</taxon>
        <taxon>Glomerellaceae</taxon>
        <taxon>Colletotrichum</taxon>
        <taxon>Colletotrichum acutatum species complex</taxon>
    </lineage>
</organism>
<dbReference type="Proteomes" id="UP001224890">
    <property type="component" value="Unassembled WGS sequence"/>
</dbReference>
<evidence type="ECO:0000313" key="3">
    <source>
        <dbReference type="Proteomes" id="UP001224890"/>
    </source>
</evidence>
<sequence length="218" mass="24211">MCQKGWLAPKRHEKVSTIGHRRGRQAILSLSAVNAKPERQQGRADRPGQLPKCSLARIDSGGSSRLTPERCGFMETSFDRSEVRTNRARYWKGKIPRTASPRKKTHRTRQEKLSFQAFLAESDSEGKENSFSIATSAPGGCLVTSTMTGSETAQHPDLTTIEIIFQSHTPDHYDAGSKRFSRSRNRRVADDNFELLSDGSTALLDLDRQPATIANPLA</sequence>
<dbReference type="EMBL" id="JAHMHR010000008">
    <property type="protein sequence ID" value="KAK1689587.1"/>
    <property type="molecule type" value="Genomic_DNA"/>
</dbReference>
<proteinExistence type="predicted"/>
<accession>A0AAJ0ASJ1</accession>
<dbReference type="AlphaFoldDB" id="A0AAJ0ASJ1"/>
<feature type="region of interest" description="Disordered" evidence="1">
    <location>
        <begin position="35"/>
        <end position="64"/>
    </location>
</feature>
<evidence type="ECO:0000256" key="1">
    <source>
        <dbReference type="SAM" id="MobiDB-lite"/>
    </source>
</evidence>
<dbReference type="GeneID" id="85451903"/>
<dbReference type="RefSeq" id="XP_060433282.1">
    <property type="nucleotide sequence ID" value="XM_060567377.1"/>
</dbReference>
<comment type="caution">
    <text evidence="2">The sequence shown here is derived from an EMBL/GenBank/DDBJ whole genome shotgun (WGS) entry which is preliminary data.</text>
</comment>